<evidence type="ECO:0008006" key="2">
    <source>
        <dbReference type="Google" id="ProtNLM"/>
    </source>
</evidence>
<dbReference type="Gene3D" id="1.25.10.10">
    <property type="entry name" value="Leucine-rich Repeat Variant"/>
    <property type="match status" value="2"/>
</dbReference>
<gene>
    <name evidence="1" type="ORF">OG398_38155</name>
</gene>
<dbReference type="EMBL" id="CP108313">
    <property type="protein sequence ID" value="WTW73657.1"/>
    <property type="molecule type" value="Genomic_DNA"/>
</dbReference>
<reference evidence="1" key="1">
    <citation type="submission" date="2022-10" db="EMBL/GenBank/DDBJ databases">
        <title>The complete genomes of actinobacterial strains from the NBC collection.</title>
        <authorList>
            <person name="Joergensen T.S."/>
            <person name="Alvarez Arevalo M."/>
            <person name="Sterndorff E.B."/>
            <person name="Faurdal D."/>
            <person name="Vuksanovic O."/>
            <person name="Mourched A.-S."/>
            <person name="Charusanti P."/>
            <person name="Shaw S."/>
            <person name="Blin K."/>
            <person name="Weber T."/>
        </authorList>
    </citation>
    <scope>NUCLEOTIDE SEQUENCE</scope>
    <source>
        <strain evidence="1">NBC_00008</strain>
    </source>
</reference>
<sequence>MNHVLCGLAANAALPSELVRRLIAVADADIAESLAGRADLSPEQAVALAARVEESAERLAYEGLLTAADIDPVTQPGAALALLDARAGDPEWARLLATDPDVRRREKLAACPGLPDEVRETLAADPDIRVVVELALWTTAEMAARLARHPHAEVRRAAAANEATPPDLLAALATGEGLPPAERCLVCDSVEVPFTHDPYCPRADCDLRSGASCDGSHESTVHETAERVLRNPAAPVAALLRFAGHPSMMLRWALAARPGLPPETGLKLADDPVPGVRAELAGNPGIDAALIRKLAADRGHDVQRTLAHNPRLPLDLLPRLSTAARIGSTLLPRVSAATPSEAEELSRSSIPAVRMLLAQRRDLPAGIRDRLAADPDTKVVKSLAPHPGLSGDQLRTMVERHGVQVMAAVAANPDAPPTLLEELSRRVPPARRALREIARHRNATGSALLVCLADSRARPLAAHHPALPPLAIVELLADDDRQVVEAAAANPSLPPAVMRELVPGAGRTPATPTARR</sequence>
<evidence type="ECO:0000313" key="1">
    <source>
        <dbReference type="EMBL" id="WTW73657.1"/>
    </source>
</evidence>
<dbReference type="SUPFAM" id="SSF48371">
    <property type="entry name" value="ARM repeat"/>
    <property type="match status" value="1"/>
</dbReference>
<dbReference type="InterPro" id="IPR016024">
    <property type="entry name" value="ARM-type_fold"/>
</dbReference>
<dbReference type="InterPro" id="IPR011989">
    <property type="entry name" value="ARM-like"/>
</dbReference>
<accession>A0AAU2W1N5</accession>
<protein>
    <recommendedName>
        <fullName evidence="2">Leucine rich repeat variant</fullName>
    </recommendedName>
</protein>
<name>A0AAU2W1N5_9ACTN</name>
<dbReference type="AlphaFoldDB" id="A0AAU2W1N5"/>
<organism evidence="1">
    <name type="scientific">Streptomyces sp. NBC_00008</name>
    <dbReference type="NCBI Taxonomy" id="2903610"/>
    <lineage>
        <taxon>Bacteria</taxon>
        <taxon>Bacillati</taxon>
        <taxon>Actinomycetota</taxon>
        <taxon>Actinomycetes</taxon>
        <taxon>Kitasatosporales</taxon>
        <taxon>Streptomycetaceae</taxon>
        <taxon>Streptomyces</taxon>
    </lineage>
</organism>
<proteinExistence type="predicted"/>